<name>S9W5J6_SCHCR</name>
<dbReference type="EMBL" id="KE546988">
    <property type="protein sequence ID" value="EPY53255.1"/>
    <property type="molecule type" value="Genomic_DNA"/>
</dbReference>
<dbReference type="Proteomes" id="UP000015464">
    <property type="component" value="Unassembled WGS sequence"/>
</dbReference>
<dbReference type="OrthoDB" id="5578329at2759"/>
<dbReference type="AlphaFoldDB" id="S9W5J6"/>
<dbReference type="RefSeq" id="XP_013021503.1">
    <property type="nucleotide sequence ID" value="XM_013166049.1"/>
</dbReference>
<dbReference type="STRING" id="653667.S9W5J6"/>
<gene>
    <name evidence="1" type="ORF">SPOG_03785</name>
</gene>
<dbReference type="eggNOG" id="ENOG502SBH5">
    <property type="taxonomic scope" value="Eukaryota"/>
</dbReference>
<dbReference type="InterPro" id="IPR007727">
    <property type="entry name" value="Spo12"/>
</dbReference>
<dbReference type="HOGENOM" id="CLU_2442127_0_0_1"/>
<accession>S9W5J6</accession>
<sequence>MAYVQQTQSKEAPEIMVQPLHQGSKSLRKQILEPRFSREKSKAVTSPTDNLMSPCTAKLQAHKKKYYTKGKPVVTSLKQTLLEARDDN</sequence>
<dbReference type="Pfam" id="PF05032">
    <property type="entry name" value="Spo12"/>
    <property type="match status" value="1"/>
</dbReference>
<keyword evidence="2" id="KW-1185">Reference proteome</keyword>
<dbReference type="OMA" id="AHKKKYY"/>
<dbReference type="GeneID" id="25038102"/>
<reference evidence="1 2" key="1">
    <citation type="journal article" date="2011" name="Science">
        <title>Comparative functional genomics of the fission yeasts.</title>
        <authorList>
            <person name="Rhind N."/>
            <person name="Chen Z."/>
            <person name="Yassour M."/>
            <person name="Thompson D.A."/>
            <person name="Haas B.J."/>
            <person name="Habib N."/>
            <person name="Wapinski I."/>
            <person name="Roy S."/>
            <person name="Lin M.F."/>
            <person name="Heiman D.I."/>
            <person name="Young S.K."/>
            <person name="Furuya K."/>
            <person name="Guo Y."/>
            <person name="Pidoux A."/>
            <person name="Chen H.M."/>
            <person name="Robbertse B."/>
            <person name="Goldberg J.M."/>
            <person name="Aoki K."/>
            <person name="Bayne E.H."/>
            <person name="Berlin A.M."/>
            <person name="Desjardins C.A."/>
            <person name="Dobbs E."/>
            <person name="Dukaj L."/>
            <person name="Fan L."/>
            <person name="FitzGerald M.G."/>
            <person name="French C."/>
            <person name="Gujja S."/>
            <person name="Hansen K."/>
            <person name="Keifenheim D."/>
            <person name="Levin J.Z."/>
            <person name="Mosher R.A."/>
            <person name="Mueller C.A."/>
            <person name="Pfiffner J."/>
            <person name="Priest M."/>
            <person name="Russ C."/>
            <person name="Smialowska A."/>
            <person name="Swoboda P."/>
            <person name="Sykes S.M."/>
            <person name="Vaughn M."/>
            <person name="Vengrova S."/>
            <person name="Yoder R."/>
            <person name="Zeng Q."/>
            <person name="Allshire R."/>
            <person name="Baulcombe D."/>
            <person name="Birren B.W."/>
            <person name="Brown W."/>
            <person name="Ekwall K."/>
            <person name="Kellis M."/>
            <person name="Leatherwood J."/>
            <person name="Levin H."/>
            <person name="Margalit H."/>
            <person name="Martienssen R."/>
            <person name="Nieduszynski C.A."/>
            <person name="Spatafora J.W."/>
            <person name="Friedman N."/>
            <person name="Dalgaard J.Z."/>
            <person name="Baumann P."/>
            <person name="Niki H."/>
            <person name="Regev A."/>
            <person name="Nusbaum C."/>
        </authorList>
    </citation>
    <scope>NUCLEOTIDE SEQUENCE [LARGE SCALE GENOMIC DNA]</scope>
    <source>
        <strain evidence="2">OY26 / ATCC MYA-4695 / CBS 11777 / NBRC 106824 / NRRL Y48691</strain>
    </source>
</reference>
<evidence type="ECO:0000313" key="1">
    <source>
        <dbReference type="EMBL" id="EPY53255.1"/>
    </source>
</evidence>
<proteinExistence type="predicted"/>
<evidence type="ECO:0000313" key="2">
    <source>
        <dbReference type="Proteomes" id="UP000015464"/>
    </source>
</evidence>
<protein>
    <submittedName>
        <fullName evidence="1">Spo12 family protein</fullName>
    </submittedName>
</protein>
<organism evidence="1 2">
    <name type="scientific">Schizosaccharomyces cryophilus (strain OY26 / ATCC MYA-4695 / CBS 11777 / NBRC 106824 / NRRL Y48691)</name>
    <name type="common">Fission yeast</name>
    <dbReference type="NCBI Taxonomy" id="653667"/>
    <lineage>
        <taxon>Eukaryota</taxon>
        <taxon>Fungi</taxon>
        <taxon>Dikarya</taxon>
        <taxon>Ascomycota</taxon>
        <taxon>Taphrinomycotina</taxon>
        <taxon>Schizosaccharomycetes</taxon>
        <taxon>Schizosaccharomycetales</taxon>
        <taxon>Schizosaccharomycetaceae</taxon>
        <taxon>Schizosaccharomyces</taxon>
    </lineage>
</organism>